<evidence type="ECO:0000313" key="5">
    <source>
        <dbReference type="EMBL" id="SCU82366.1"/>
    </source>
</evidence>
<dbReference type="InterPro" id="IPR000873">
    <property type="entry name" value="AMP-dep_synth/lig_dom"/>
</dbReference>
<dbReference type="SUPFAM" id="SSF56801">
    <property type="entry name" value="Acetyl-CoA synthetase-like"/>
    <property type="match status" value="1"/>
</dbReference>
<feature type="domain" description="AMP-dependent synthetase/ligase" evidence="3">
    <location>
        <begin position="35"/>
        <end position="406"/>
    </location>
</feature>
<comment type="similarity">
    <text evidence="1">Belongs to the ATP-dependent AMP-binding enzyme family.</text>
</comment>
<dbReference type="Gene3D" id="3.30.300.30">
    <property type="match status" value="1"/>
</dbReference>
<organism evidence="5">
    <name type="scientific">Cupriavidus necator</name>
    <name type="common">Alcaligenes eutrophus</name>
    <name type="synonym">Ralstonia eutropha</name>
    <dbReference type="NCBI Taxonomy" id="106590"/>
    <lineage>
        <taxon>Bacteria</taxon>
        <taxon>Pseudomonadati</taxon>
        <taxon>Pseudomonadota</taxon>
        <taxon>Betaproteobacteria</taxon>
        <taxon>Burkholderiales</taxon>
        <taxon>Burkholderiaceae</taxon>
        <taxon>Cupriavidus</taxon>
    </lineage>
</organism>
<reference evidence="5" key="1">
    <citation type="submission" date="2016-09" db="EMBL/GenBank/DDBJ databases">
        <authorList>
            <person name="Capua I."/>
            <person name="De Benedictis P."/>
            <person name="Joannis T."/>
            <person name="Lombin L.H."/>
            <person name="Cattoli G."/>
        </authorList>
    </citation>
    <scope>NUCLEOTIDE SEQUENCE</scope>
    <source>
        <strain evidence="5">B9</strain>
    </source>
</reference>
<dbReference type="PANTHER" id="PTHR43201:SF5">
    <property type="entry name" value="MEDIUM-CHAIN ACYL-COA LIGASE ACSF2, MITOCHONDRIAL"/>
    <property type="match status" value="1"/>
</dbReference>
<dbReference type="GO" id="GO:0031956">
    <property type="term" value="F:medium-chain fatty acid-CoA ligase activity"/>
    <property type="evidence" value="ECO:0007669"/>
    <property type="project" value="TreeGrafter"/>
</dbReference>
<evidence type="ECO:0000259" key="3">
    <source>
        <dbReference type="Pfam" id="PF00501"/>
    </source>
</evidence>
<evidence type="ECO:0000256" key="2">
    <source>
        <dbReference type="ARBA" id="ARBA00022598"/>
    </source>
</evidence>
<dbReference type="PROSITE" id="PS00455">
    <property type="entry name" value="AMP_BINDING"/>
    <property type="match status" value="1"/>
</dbReference>
<dbReference type="InterPro" id="IPR020845">
    <property type="entry name" value="AMP-binding_CS"/>
</dbReference>
<keyword evidence="2" id="KW-0436">Ligase</keyword>
<dbReference type="PANTHER" id="PTHR43201">
    <property type="entry name" value="ACYL-COA SYNTHETASE"/>
    <property type="match status" value="1"/>
</dbReference>
<evidence type="ECO:0000259" key="4">
    <source>
        <dbReference type="Pfam" id="PF13193"/>
    </source>
</evidence>
<proteinExistence type="inferred from homology"/>
<protein>
    <submittedName>
        <fullName evidence="5">AMP-dependent synthetase</fullName>
    </submittedName>
</protein>
<name>A0A1K0JIS0_CUPNE</name>
<accession>A0A1K0JIS0</accession>
<gene>
    <name evidence="5" type="ORF">CNECB9_4140012</name>
</gene>
<dbReference type="InterPro" id="IPR025110">
    <property type="entry name" value="AMP-bd_C"/>
</dbReference>
<dbReference type="InterPro" id="IPR042099">
    <property type="entry name" value="ANL_N_sf"/>
</dbReference>
<dbReference type="GO" id="GO:0006631">
    <property type="term" value="P:fatty acid metabolic process"/>
    <property type="evidence" value="ECO:0007669"/>
    <property type="project" value="TreeGrafter"/>
</dbReference>
<dbReference type="EMBL" id="FMSH01000351">
    <property type="protein sequence ID" value="SCU82366.1"/>
    <property type="molecule type" value="Genomic_DNA"/>
</dbReference>
<sequence length="563" mass="61698">MTIMQNILTLHNPQNARDYYLSGIWQQETLYTLARRHARERPTSCALRDADVRLTWREVVDWVDSVAEALHRQGLKPGDRVGIWLPNVVHATIIFLACSRNGYVCCPSLHQNYTVDEICTLLNRIQCRALFAMPGYGADSDRNSIFARVADIPTLTCVFALPNPAAGDAALPEGALPFPDRQPPSALSTPDLNPDKIVYLAFTSGTTGLPKGVMHSDNTLLANGRALVEDWGHTADTTLLTLSPMSHHIATVAMEQMLVAGLEMVMTNLRAGKHALDWILETGATYVMGVPTHAMDILQAVRDHNMTSLGEVRTFYMAGAAIPCEVAQKFVSLGVTPQNVYGMTENGSHNYTVPTDTQDTIVSTCGRACRGYEVKLWKQDNIDEEAEVGEVGEIGGRGGLLMLGYFSNQVATETSFNIHGWFMSGDLGIVDENGCVVIVGRKKDLIIRGGHNIHPARIEELAMRHPKVERAAAYPVQDERLGEKVCLAVIVRAGQDLPASDMLEHLAGCGLSKYDMPEYFLGLDSFPLTASGKILKRELVEMTLRGQLKPTAVRYRARAVAGA</sequence>
<feature type="domain" description="AMP-binding enzyme C-terminal" evidence="4">
    <location>
        <begin position="458"/>
        <end position="533"/>
    </location>
</feature>
<dbReference type="AlphaFoldDB" id="A0A1K0JIS0"/>
<dbReference type="Gene3D" id="3.40.50.12780">
    <property type="entry name" value="N-terminal domain of ligase-like"/>
    <property type="match status" value="1"/>
</dbReference>
<dbReference type="Pfam" id="PF13193">
    <property type="entry name" value="AMP-binding_C"/>
    <property type="match status" value="1"/>
</dbReference>
<evidence type="ECO:0000256" key="1">
    <source>
        <dbReference type="ARBA" id="ARBA00006432"/>
    </source>
</evidence>
<dbReference type="Pfam" id="PF00501">
    <property type="entry name" value="AMP-binding"/>
    <property type="match status" value="1"/>
</dbReference>
<dbReference type="InterPro" id="IPR045851">
    <property type="entry name" value="AMP-bd_C_sf"/>
</dbReference>